<dbReference type="Gene3D" id="2.30.110.10">
    <property type="entry name" value="Electron Transport, Fmn-binding Protein, Chain A"/>
    <property type="match status" value="2"/>
</dbReference>
<feature type="domain" description="Pyridoxamine 5'-phosphate oxidase N-terminal" evidence="1">
    <location>
        <begin position="169"/>
        <end position="266"/>
    </location>
</feature>
<proteinExistence type="predicted"/>
<dbReference type="SUPFAM" id="SSF50475">
    <property type="entry name" value="FMN-binding split barrel"/>
    <property type="match status" value="2"/>
</dbReference>
<evidence type="ECO:0000259" key="1">
    <source>
        <dbReference type="Pfam" id="PF01243"/>
    </source>
</evidence>
<dbReference type="PANTHER" id="PTHR42815:SF2">
    <property type="entry name" value="FAD-BINDING, PUTATIVE (AFU_ORTHOLOGUE AFUA_6G07600)-RELATED"/>
    <property type="match status" value="1"/>
</dbReference>
<keyword evidence="3" id="KW-1185">Reference proteome</keyword>
<dbReference type="AlphaFoldDB" id="A0A2S2DPM0"/>
<sequence length="311" mass="33857">MTTSVYHDGERAVQHSAGEVGIADRNGVVIADTILGGARPFIGKQSMVVLASVDADGAPWSTVLFGQPGFAHADSATQVTVDLPAALRDPEEPFWRNIAANPAIGSLFIELGSRRRYRINGVLGRLDDAGFDLAVREAYPNCPKYIQRRQLRRIDAEAAPALLGEGGALDDASRAIVRRADTIFVASNHRERGADASHRGGSPGFVQVMDDTRLRIPDYSGNSLFNTFGNLTVDPRVGLCIPDFEGQRLLQLSGRARILHGQDDPHGLSGGTGRFWEIAIDRWLLRRAPQRLDWEYLDASPFNPAVEVGHA</sequence>
<dbReference type="PANTHER" id="PTHR42815">
    <property type="entry name" value="FAD-BINDING, PUTATIVE (AFU_ORTHOLOGUE AFUA_6G07600)-RELATED"/>
    <property type="match status" value="1"/>
</dbReference>
<accession>A0A2S2DPM0</accession>
<evidence type="ECO:0000313" key="2">
    <source>
        <dbReference type="EMBL" id="AWL07019.1"/>
    </source>
</evidence>
<dbReference type="InterPro" id="IPR011576">
    <property type="entry name" value="Pyridox_Oxase_N"/>
</dbReference>
<dbReference type="OrthoDB" id="9796486at2"/>
<protein>
    <submittedName>
        <fullName evidence="2">Pyridoxamine 5'-phosphate oxidase</fullName>
    </submittedName>
</protein>
<evidence type="ECO:0000313" key="3">
    <source>
        <dbReference type="Proteomes" id="UP000245820"/>
    </source>
</evidence>
<dbReference type="InterPro" id="IPR012349">
    <property type="entry name" value="Split_barrel_FMN-bd"/>
</dbReference>
<organism evidence="2 3">
    <name type="scientific">Massilia oculi</name>
    <dbReference type="NCBI Taxonomy" id="945844"/>
    <lineage>
        <taxon>Bacteria</taxon>
        <taxon>Pseudomonadati</taxon>
        <taxon>Pseudomonadota</taxon>
        <taxon>Betaproteobacteria</taxon>
        <taxon>Burkholderiales</taxon>
        <taxon>Oxalobacteraceae</taxon>
        <taxon>Telluria group</taxon>
        <taxon>Massilia</taxon>
    </lineage>
</organism>
<gene>
    <name evidence="2" type="ORF">DIR46_23070</name>
</gene>
<dbReference type="Proteomes" id="UP000245820">
    <property type="component" value="Chromosome"/>
</dbReference>
<dbReference type="EMBL" id="CP029343">
    <property type="protein sequence ID" value="AWL07019.1"/>
    <property type="molecule type" value="Genomic_DNA"/>
</dbReference>
<dbReference type="Pfam" id="PF01243">
    <property type="entry name" value="PNPOx_N"/>
    <property type="match status" value="2"/>
</dbReference>
<name>A0A2S2DPM0_9BURK</name>
<dbReference type="KEGG" id="mtim:DIR46_23070"/>
<feature type="domain" description="Pyridoxamine 5'-phosphate oxidase N-terminal" evidence="1">
    <location>
        <begin position="39"/>
        <end position="130"/>
    </location>
</feature>
<dbReference type="RefSeq" id="WP_109347315.1">
    <property type="nucleotide sequence ID" value="NZ_CP029343.1"/>
</dbReference>
<reference evidence="2 3" key="1">
    <citation type="submission" date="2018-05" db="EMBL/GenBank/DDBJ databases">
        <title>Complete genome sequence of Massilia oculi sp. nov. CCUG 43427T (=DSM 26321T), the type strain of M. oculi, and comparison with genome sequences of other Massilia strains.</title>
        <authorList>
            <person name="Zhu B."/>
        </authorList>
    </citation>
    <scope>NUCLEOTIDE SEQUENCE [LARGE SCALE GENOMIC DNA]</scope>
    <source>
        <strain evidence="2 3">CCUG 43427</strain>
    </source>
</reference>